<name>A0AAW9I3C4_CLOPF</name>
<dbReference type="InterPro" id="IPR009327">
    <property type="entry name" value="Cupin_DUF985"/>
</dbReference>
<dbReference type="Proteomes" id="UP001288778">
    <property type="component" value="Unassembled WGS sequence"/>
</dbReference>
<dbReference type="Gene3D" id="2.60.120.10">
    <property type="entry name" value="Jelly Rolls"/>
    <property type="match status" value="1"/>
</dbReference>
<dbReference type="RefSeq" id="WP_409193321.1">
    <property type="nucleotide sequence ID" value="NZ_WNUI01000194.1"/>
</dbReference>
<evidence type="ECO:0000313" key="3">
    <source>
        <dbReference type="Proteomes" id="UP001288778"/>
    </source>
</evidence>
<evidence type="ECO:0000313" key="2">
    <source>
        <dbReference type="EMBL" id="MDZ4910349.1"/>
    </source>
</evidence>
<reference evidence="2" key="1">
    <citation type="submission" date="2019-11" db="EMBL/GenBank/DDBJ databases">
        <title>Characterization of Clostridium perfringens isolates from swine manure treated agricultural soils.</title>
        <authorList>
            <person name="Wushke S.T."/>
        </authorList>
    </citation>
    <scope>NUCLEOTIDE SEQUENCE</scope>
    <source>
        <strain evidence="2">X94</strain>
    </source>
</reference>
<dbReference type="AlphaFoldDB" id="A0AAW9I3C4"/>
<evidence type="ECO:0000259" key="1">
    <source>
        <dbReference type="Pfam" id="PF06172"/>
    </source>
</evidence>
<comment type="caution">
    <text evidence="2">The sequence shown here is derived from an EMBL/GenBank/DDBJ whole genome shotgun (WGS) entry which is preliminary data.</text>
</comment>
<sequence>MSKHDAEYYISKLGLEPHPEGGYYKRTFESEEKTSDQELSVSFE</sequence>
<dbReference type="Pfam" id="PF06172">
    <property type="entry name" value="Cupin_5"/>
    <property type="match status" value="1"/>
</dbReference>
<dbReference type="InterPro" id="IPR014710">
    <property type="entry name" value="RmlC-like_jellyroll"/>
</dbReference>
<proteinExistence type="predicted"/>
<feature type="domain" description="DUF985" evidence="1">
    <location>
        <begin position="8"/>
        <end position="38"/>
    </location>
</feature>
<organism evidence="2 3">
    <name type="scientific">Clostridium perfringens</name>
    <dbReference type="NCBI Taxonomy" id="1502"/>
    <lineage>
        <taxon>Bacteria</taxon>
        <taxon>Bacillati</taxon>
        <taxon>Bacillota</taxon>
        <taxon>Clostridia</taxon>
        <taxon>Eubacteriales</taxon>
        <taxon>Clostridiaceae</taxon>
        <taxon>Clostridium</taxon>
    </lineage>
</organism>
<dbReference type="SUPFAM" id="SSF51182">
    <property type="entry name" value="RmlC-like cupins"/>
    <property type="match status" value="1"/>
</dbReference>
<feature type="non-terminal residue" evidence="2">
    <location>
        <position position="44"/>
    </location>
</feature>
<protein>
    <submittedName>
        <fullName evidence="2">Cupin</fullName>
    </submittedName>
</protein>
<accession>A0AAW9I3C4</accession>
<dbReference type="InterPro" id="IPR011051">
    <property type="entry name" value="RmlC_Cupin_sf"/>
</dbReference>
<gene>
    <name evidence="2" type="ORF">GNF68_15150</name>
</gene>
<dbReference type="EMBL" id="WNUI01000194">
    <property type="protein sequence ID" value="MDZ4910349.1"/>
    <property type="molecule type" value="Genomic_DNA"/>
</dbReference>